<feature type="transmembrane region" description="Helical" evidence="7">
    <location>
        <begin position="103"/>
        <end position="120"/>
    </location>
</feature>
<sequence length="348" mass="38298">MTHHITFPHLGLEFTVNTVAFSIGGFSVYWYGIIIAVGFLLALVYASYSCKKMNIDVNRLFDVVIVGLIAGVVFARLFYVVFYPGDKYRENPMEIFQIHDGGLAIYGGLIGAVVFGGLMAKIRKMKVAAVLDIASLGFLIGQGIGRWGNFINQEAFGSATDLPWGMHSDNTALVVDGNVHPCFLYESLLCLLGFVLLHFFTRKLRRYDGQTFLLYIVWYGACRFFIEGLRTDSLIIPGTGLRVSQVIAAACVVAGIILLVVFRHKTSLTGCGDPHVMEAVCLVEAAEPQPEEEHIASTIFGDLPEEEVREIFSDPLEEKTAKEAPQEKGEEPASQEESEAAAKEAETK</sequence>
<feature type="binding site" evidence="7">
    <location>
        <position position="146"/>
    </location>
    <ligand>
        <name>a 1,2-diacyl-sn-glycero-3-phospho-(1'-sn-glycerol)</name>
        <dbReference type="ChEBI" id="CHEBI:64716"/>
    </ligand>
</feature>
<evidence type="ECO:0000256" key="2">
    <source>
        <dbReference type="ARBA" id="ARBA00022475"/>
    </source>
</evidence>
<dbReference type="Proteomes" id="UP000824214">
    <property type="component" value="Unassembled WGS sequence"/>
</dbReference>
<dbReference type="PANTHER" id="PTHR30589">
    <property type="entry name" value="PROLIPOPROTEIN DIACYLGLYCERYL TRANSFERASE"/>
    <property type="match status" value="1"/>
</dbReference>
<comment type="similarity">
    <text evidence="1 7">Belongs to the Lgt family.</text>
</comment>
<evidence type="ECO:0000313" key="10">
    <source>
        <dbReference type="Proteomes" id="UP000824214"/>
    </source>
</evidence>
<keyword evidence="2 7" id="KW-1003">Cell membrane</keyword>
<protein>
    <recommendedName>
        <fullName evidence="7">Phosphatidylglycerol--prolipoprotein diacylglyceryl transferase</fullName>
        <ecNumber evidence="7">2.5.1.145</ecNumber>
    </recommendedName>
</protein>
<evidence type="ECO:0000256" key="7">
    <source>
        <dbReference type="HAMAP-Rule" id="MF_01147"/>
    </source>
</evidence>
<reference evidence="9" key="1">
    <citation type="journal article" date="2021" name="PeerJ">
        <title>Extensive microbial diversity within the chicken gut microbiome revealed by metagenomics and culture.</title>
        <authorList>
            <person name="Gilroy R."/>
            <person name="Ravi A."/>
            <person name="Getino M."/>
            <person name="Pursley I."/>
            <person name="Horton D.L."/>
            <person name="Alikhan N.F."/>
            <person name="Baker D."/>
            <person name="Gharbi K."/>
            <person name="Hall N."/>
            <person name="Watson M."/>
            <person name="Adriaenssens E.M."/>
            <person name="Foster-Nyarko E."/>
            <person name="Jarju S."/>
            <person name="Secka A."/>
            <person name="Antonio M."/>
            <person name="Oren A."/>
            <person name="Chaudhuri R.R."/>
            <person name="La Ragione R."/>
            <person name="Hildebrand F."/>
            <person name="Pallen M.J."/>
        </authorList>
    </citation>
    <scope>NUCLEOTIDE SEQUENCE</scope>
    <source>
        <strain evidence="9">ChiBcolR8-3208</strain>
    </source>
</reference>
<feature type="transmembrane region" description="Helical" evidence="7">
    <location>
        <begin position="127"/>
        <end position="145"/>
    </location>
</feature>
<organism evidence="9 10">
    <name type="scientific">Candidatus Acutalibacter ornithocaccae</name>
    <dbReference type="NCBI Taxonomy" id="2838416"/>
    <lineage>
        <taxon>Bacteria</taxon>
        <taxon>Bacillati</taxon>
        <taxon>Bacillota</taxon>
        <taxon>Clostridia</taxon>
        <taxon>Eubacteriales</taxon>
        <taxon>Acutalibacteraceae</taxon>
        <taxon>Acutalibacter</taxon>
    </lineage>
</organism>
<comment type="function">
    <text evidence="7">Catalyzes the transfer of the diacylglyceryl group from phosphatidylglycerol to the sulfhydryl group of the N-terminal cysteine of a prolipoprotein, the first step in the formation of mature lipoproteins.</text>
</comment>
<accession>A0A9D2LWD2</accession>
<dbReference type="InterPro" id="IPR001640">
    <property type="entry name" value="Lgt"/>
</dbReference>
<gene>
    <name evidence="7 9" type="primary">lgt</name>
    <name evidence="9" type="ORF">H9942_00445</name>
</gene>
<feature type="transmembrane region" description="Helical" evidence="7">
    <location>
        <begin position="183"/>
        <end position="200"/>
    </location>
</feature>
<dbReference type="EMBL" id="DWXZ01000006">
    <property type="protein sequence ID" value="HJB36520.1"/>
    <property type="molecule type" value="Genomic_DNA"/>
</dbReference>
<proteinExistence type="inferred from homology"/>
<dbReference type="PANTHER" id="PTHR30589:SF0">
    <property type="entry name" value="PHOSPHATIDYLGLYCEROL--PROLIPOPROTEIN DIACYLGLYCERYL TRANSFERASE"/>
    <property type="match status" value="1"/>
</dbReference>
<evidence type="ECO:0000256" key="4">
    <source>
        <dbReference type="ARBA" id="ARBA00022692"/>
    </source>
</evidence>
<reference evidence="9" key="2">
    <citation type="submission" date="2021-04" db="EMBL/GenBank/DDBJ databases">
        <authorList>
            <person name="Gilroy R."/>
        </authorList>
    </citation>
    <scope>NUCLEOTIDE SEQUENCE</scope>
    <source>
        <strain evidence="9">ChiBcolR8-3208</strain>
    </source>
</reference>
<dbReference type="AlphaFoldDB" id="A0A9D2LWD2"/>
<feature type="compositionally biased region" description="Basic and acidic residues" evidence="8">
    <location>
        <begin position="311"/>
        <end position="331"/>
    </location>
</feature>
<dbReference type="HAMAP" id="MF_01147">
    <property type="entry name" value="Lgt"/>
    <property type="match status" value="1"/>
</dbReference>
<keyword evidence="4 7" id="KW-0812">Transmembrane</keyword>
<evidence type="ECO:0000256" key="3">
    <source>
        <dbReference type="ARBA" id="ARBA00022679"/>
    </source>
</evidence>
<evidence type="ECO:0000313" key="9">
    <source>
        <dbReference type="EMBL" id="HJB36520.1"/>
    </source>
</evidence>
<comment type="caution">
    <text evidence="9">The sequence shown here is derived from an EMBL/GenBank/DDBJ whole genome shotgun (WGS) entry which is preliminary data.</text>
</comment>
<comment type="subcellular location">
    <subcellularLocation>
        <location evidence="7">Cell membrane</location>
        <topology evidence="7">Multi-pass membrane protein</topology>
    </subcellularLocation>
</comment>
<feature type="region of interest" description="Disordered" evidence="8">
    <location>
        <begin position="311"/>
        <end position="348"/>
    </location>
</feature>
<feature type="transmembrane region" description="Helical" evidence="7">
    <location>
        <begin position="28"/>
        <end position="48"/>
    </location>
</feature>
<evidence type="ECO:0000256" key="1">
    <source>
        <dbReference type="ARBA" id="ARBA00007150"/>
    </source>
</evidence>
<comment type="catalytic activity">
    <reaction evidence="7">
        <text>L-cysteinyl-[prolipoprotein] + a 1,2-diacyl-sn-glycero-3-phospho-(1'-sn-glycerol) = an S-1,2-diacyl-sn-glyceryl-L-cysteinyl-[prolipoprotein] + sn-glycerol 1-phosphate + H(+)</text>
        <dbReference type="Rhea" id="RHEA:56712"/>
        <dbReference type="Rhea" id="RHEA-COMP:14679"/>
        <dbReference type="Rhea" id="RHEA-COMP:14680"/>
        <dbReference type="ChEBI" id="CHEBI:15378"/>
        <dbReference type="ChEBI" id="CHEBI:29950"/>
        <dbReference type="ChEBI" id="CHEBI:57685"/>
        <dbReference type="ChEBI" id="CHEBI:64716"/>
        <dbReference type="ChEBI" id="CHEBI:140658"/>
        <dbReference type="EC" id="2.5.1.145"/>
    </reaction>
</comment>
<feature type="transmembrane region" description="Helical" evidence="7">
    <location>
        <begin position="212"/>
        <end position="231"/>
    </location>
</feature>
<keyword evidence="3 7" id="KW-0808">Transferase</keyword>
<dbReference type="PROSITE" id="PS01311">
    <property type="entry name" value="LGT"/>
    <property type="match status" value="1"/>
</dbReference>
<evidence type="ECO:0000256" key="5">
    <source>
        <dbReference type="ARBA" id="ARBA00022989"/>
    </source>
</evidence>
<evidence type="ECO:0000256" key="8">
    <source>
        <dbReference type="SAM" id="MobiDB-lite"/>
    </source>
</evidence>
<feature type="transmembrane region" description="Helical" evidence="7">
    <location>
        <begin position="243"/>
        <end position="262"/>
    </location>
</feature>
<dbReference type="EC" id="2.5.1.145" evidence="7"/>
<evidence type="ECO:0000256" key="6">
    <source>
        <dbReference type="ARBA" id="ARBA00023136"/>
    </source>
</evidence>
<dbReference type="GO" id="GO:0042158">
    <property type="term" value="P:lipoprotein biosynthetic process"/>
    <property type="evidence" value="ECO:0007669"/>
    <property type="project" value="UniProtKB-UniRule"/>
</dbReference>
<comment type="pathway">
    <text evidence="7">Protein modification; lipoprotein biosynthesis (diacylglyceryl transfer).</text>
</comment>
<dbReference type="GO" id="GO:0008961">
    <property type="term" value="F:phosphatidylglycerol-prolipoprotein diacylglyceryl transferase activity"/>
    <property type="evidence" value="ECO:0007669"/>
    <property type="project" value="UniProtKB-UniRule"/>
</dbReference>
<dbReference type="GO" id="GO:0005886">
    <property type="term" value="C:plasma membrane"/>
    <property type="evidence" value="ECO:0007669"/>
    <property type="project" value="UniProtKB-SubCell"/>
</dbReference>
<feature type="transmembrane region" description="Helical" evidence="7">
    <location>
        <begin position="60"/>
        <end position="83"/>
    </location>
</feature>
<keyword evidence="5 7" id="KW-1133">Transmembrane helix</keyword>
<name>A0A9D2LWD2_9FIRM</name>
<dbReference type="NCBIfam" id="TIGR00544">
    <property type="entry name" value="lgt"/>
    <property type="match status" value="1"/>
</dbReference>
<keyword evidence="6 7" id="KW-0472">Membrane</keyword>
<dbReference type="Pfam" id="PF01790">
    <property type="entry name" value="LGT"/>
    <property type="match status" value="1"/>
</dbReference>